<gene>
    <name evidence="2" type="ORF">LAZ67_5003874</name>
</gene>
<dbReference type="EMBL" id="CP092867">
    <property type="protein sequence ID" value="UYV68323.1"/>
    <property type="molecule type" value="Genomic_DNA"/>
</dbReference>
<proteinExistence type="predicted"/>
<dbReference type="Proteomes" id="UP001235939">
    <property type="component" value="Chromosome 05"/>
</dbReference>
<sequence>MSSLVVSATEKTAYDGSRKFFPRSMVAVILRPKWYLLMVAFALLLSDYLGIMTYAEETESLHKLVSRTKELARRIDKMKSEETEIVETYKVNIKLPPFWIESPDIWFHQVEAQFLINNIKTENTKFNYLIAQLDPKYVENLWDIITSKEINKYSEAKERLLRIFKDGESKRIRKLLSGI</sequence>
<accession>A0ABY6KKP1</accession>
<feature type="domain" description="DUF7041" evidence="1">
    <location>
        <begin position="95"/>
        <end position="176"/>
    </location>
</feature>
<evidence type="ECO:0000313" key="3">
    <source>
        <dbReference type="Proteomes" id="UP001235939"/>
    </source>
</evidence>
<evidence type="ECO:0000313" key="2">
    <source>
        <dbReference type="EMBL" id="UYV68323.1"/>
    </source>
</evidence>
<name>A0ABY6KKP1_9ARAC</name>
<keyword evidence="3" id="KW-1185">Reference proteome</keyword>
<dbReference type="Pfam" id="PF23055">
    <property type="entry name" value="DUF7041"/>
    <property type="match status" value="1"/>
</dbReference>
<reference evidence="2 3" key="1">
    <citation type="submission" date="2022-01" db="EMBL/GenBank/DDBJ databases">
        <title>A chromosomal length assembly of Cordylochernes scorpioides.</title>
        <authorList>
            <person name="Zeh D."/>
            <person name="Zeh J."/>
        </authorList>
    </citation>
    <scope>NUCLEOTIDE SEQUENCE [LARGE SCALE GENOMIC DNA]</scope>
    <source>
        <strain evidence="2">IN4F17</strain>
        <tissue evidence="2">Whole Body</tissue>
    </source>
</reference>
<organism evidence="2 3">
    <name type="scientific">Cordylochernes scorpioides</name>
    <dbReference type="NCBI Taxonomy" id="51811"/>
    <lineage>
        <taxon>Eukaryota</taxon>
        <taxon>Metazoa</taxon>
        <taxon>Ecdysozoa</taxon>
        <taxon>Arthropoda</taxon>
        <taxon>Chelicerata</taxon>
        <taxon>Arachnida</taxon>
        <taxon>Pseudoscorpiones</taxon>
        <taxon>Cheliferoidea</taxon>
        <taxon>Chernetidae</taxon>
        <taxon>Cordylochernes</taxon>
    </lineage>
</organism>
<evidence type="ECO:0000259" key="1">
    <source>
        <dbReference type="Pfam" id="PF23055"/>
    </source>
</evidence>
<dbReference type="PANTHER" id="PTHR33327">
    <property type="entry name" value="ENDONUCLEASE"/>
    <property type="match status" value="1"/>
</dbReference>
<dbReference type="PANTHER" id="PTHR33327:SF3">
    <property type="entry name" value="RNA-DIRECTED DNA POLYMERASE"/>
    <property type="match status" value="1"/>
</dbReference>
<protein>
    <recommendedName>
        <fullName evidence="1">DUF7041 domain-containing protein</fullName>
    </recommendedName>
</protein>
<dbReference type="InterPro" id="IPR055469">
    <property type="entry name" value="DUF7041"/>
</dbReference>